<dbReference type="NCBIfam" id="TIGR01509">
    <property type="entry name" value="HAD-SF-IA-v3"/>
    <property type="match status" value="1"/>
</dbReference>
<evidence type="ECO:0000313" key="6">
    <source>
        <dbReference type="Proteomes" id="UP000324194"/>
    </source>
</evidence>
<dbReference type="Pfam" id="PF13419">
    <property type="entry name" value="HAD_2"/>
    <property type="match status" value="1"/>
</dbReference>
<dbReference type="InterPro" id="IPR023198">
    <property type="entry name" value="PGP-like_dom2"/>
</dbReference>
<evidence type="ECO:0000313" key="5">
    <source>
        <dbReference type="EMBL" id="VVC76101.1"/>
    </source>
</evidence>
<dbReference type="InterPro" id="IPR050155">
    <property type="entry name" value="HAD-like_hydrolase_sf"/>
</dbReference>
<reference evidence="5 6" key="1">
    <citation type="submission" date="2019-08" db="EMBL/GenBank/DDBJ databases">
        <authorList>
            <person name="Guy L."/>
        </authorList>
    </citation>
    <scope>NUCLEOTIDE SEQUENCE [LARGE SCALE GENOMIC DNA]</scope>
    <source>
        <strain evidence="5 6">SGT-108</strain>
    </source>
</reference>
<dbReference type="SFLD" id="SFLDG01135">
    <property type="entry name" value="C1.5.6:_HAD__Beta-PGM__Phospha"/>
    <property type="match status" value="1"/>
</dbReference>
<organism evidence="5 6">
    <name type="scientific">Aquicella siphonis</name>
    <dbReference type="NCBI Taxonomy" id="254247"/>
    <lineage>
        <taxon>Bacteria</taxon>
        <taxon>Pseudomonadati</taxon>
        <taxon>Pseudomonadota</taxon>
        <taxon>Gammaproteobacteria</taxon>
        <taxon>Legionellales</taxon>
        <taxon>Coxiellaceae</taxon>
        <taxon>Aquicella</taxon>
    </lineage>
</organism>
<dbReference type="Gene3D" id="3.40.50.1000">
    <property type="entry name" value="HAD superfamily/HAD-like"/>
    <property type="match status" value="1"/>
</dbReference>
<dbReference type="FunFam" id="3.40.50.1000:FF:000022">
    <property type="entry name" value="Phosphoglycolate phosphatase"/>
    <property type="match status" value="1"/>
</dbReference>
<dbReference type="SFLD" id="SFLDS00003">
    <property type="entry name" value="Haloacid_Dehalogenase"/>
    <property type="match status" value="1"/>
</dbReference>
<dbReference type="GO" id="GO:0008967">
    <property type="term" value="F:phosphoglycolate phosphatase activity"/>
    <property type="evidence" value="ECO:0007669"/>
    <property type="project" value="TreeGrafter"/>
</dbReference>
<dbReference type="GO" id="GO:0006281">
    <property type="term" value="P:DNA repair"/>
    <property type="evidence" value="ECO:0007669"/>
    <property type="project" value="TreeGrafter"/>
</dbReference>
<gene>
    <name evidence="5" type="primary">gph</name>
    <name evidence="5" type="ORF">AQUSIP_14060</name>
</gene>
<dbReference type="GO" id="GO:0005829">
    <property type="term" value="C:cytosol"/>
    <property type="evidence" value="ECO:0007669"/>
    <property type="project" value="TreeGrafter"/>
</dbReference>
<sequence length="220" mass="24847">MNTIRAVLFDLDGTLLDTVPDLVYALNRLRTENNLPEMPLAEIKPIVSLGSRAMVKQALGINETDSRFNTLREHFLALYDNHLADSTRFFPDIEKVLEHLDENGLPWGIVTNKMTRHTLALLKALRFDHRPGCIICGDSLPTYKPDPEPIRYACELLKQTPDHCLYVGDAATDVMASKAAGARSLVALYGYIHAHEDPFSWHADGYIQNPMEIIDWLSKF</sequence>
<keyword evidence="2" id="KW-0378">Hydrolase</keyword>
<dbReference type="EMBL" id="LR699119">
    <property type="protein sequence ID" value="VVC76101.1"/>
    <property type="molecule type" value="Genomic_DNA"/>
</dbReference>
<dbReference type="InterPro" id="IPR006439">
    <property type="entry name" value="HAD-SF_hydro_IA"/>
</dbReference>
<name>A0A5E4PIC2_9COXI</name>
<dbReference type="PANTHER" id="PTHR43434:SF23">
    <property type="entry name" value="PHOSPHOGLYCOLATE PHOSPHATASE"/>
    <property type="match status" value="1"/>
</dbReference>
<dbReference type="InterPro" id="IPR041492">
    <property type="entry name" value="HAD_2"/>
</dbReference>
<dbReference type="AlphaFoldDB" id="A0A5E4PIC2"/>
<evidence type="ECO:0000256" key="4">
    <source>
        <dbReference type="ARBA" id="ARBA00023277"/>
    </source>
</evidence>
<dbReference type="KEGG" id="asip:AQUSIP_14060"/>
<keyword evidence="4" id="KW-0119">Carbohydrate metabolism</keyword>
<keyword evidence="3" id="KW-0460">Magnesium</keyword>
<dbReference type="SUPFAM" id="SSF56784">
    <property type="entry name" value="HAD-like"/>
    <property type="match status" value="1"/>
</dbReference>
<dbReference type="InterPro" id="IPR023214">
    <property type="entry name" value="HAD_sf"/>
</dbReference>
<proteinExistence type="predicted"/>
<dbReference type="Proteomes" id="UP000324194">
    <property type="component" value="Chromosome 1"/>
</dbReference>
<dbReference type="PANTHER" id="PTHR43434">
    <property type="entry name" value="PHOSPHOGLYCOLATE PHOSPHATASE"/>
    <property type="match status" value="1"/>
</dbReference>
<evidence type="ECO:0000256" key="3">
    <source>
        <dbReference type="ARBA" id="ARBA00022842"/>
    </source>
</evidence>
<evidence type="ECO:0000256" key="2">
    <source>
        <dbReference type="ARBA" id="ARBA00022801"/>
    </source>
</evidence>
<dbReference type="InterPro" id="IPR036412">
    <property type="entry name" value="HAD-like_sf"/>
</dbReference>
<dbReference type="SFLD" id="SFLDG01129">
    <property type="entry name" value="C1.5:_HAD__Beta-PGM__Phosphata"/>
    <property type="match status" value="1"/>
</dbReference>
<dbReference type="NCBIfam" id="TIGR01549">
    <property type="entry name" value="HAD-SF-IA-v1"/>
    <property type="match status" value="1"/>
</dbReference>
<evidence type="ECO:0000256" key="1">
    <source>
        <dbReference type="ARBA" id="ARBA00022723"/>
    </source>
</evidence>
<dbReference type="RefSeq" id="WP_172622769.1">
    <property type="nucleotide sequence ID" value="NZ_LR699119.1"/>
</dbReference>
<keyword evidence="6" id="KW-1185">Reference proteome</keyword>
<dbReference type="PRINTS" id="PR00413">
    <property type="entry name" value="HADHALOGNASE"/>
</dbReference>
<keyword evidence="1" id="KW-0479">Metal-binding</keyword>
<dbReference type="Gene3D" id="1.10.150.240">
    <property type="entry name" value="Putative phosphatase, domain 2"/>
    <property type="match status" value="1"/>
</dbReference>
<protein>
    <submittedName>
        <fullName evidence="5">Phosphoglycolate phosphatase</fullName>
    </submittedName>
</protein>
<accession>A0A5E4PIC2</accession>
<dbReference type="GO" id="GO:0046872">
    <property type="term" value="F:metal ion binding"/>
    <property type="evidence" value="ECO:0007669"/>
    <property type="project" value="UniProtKB-KW"/>
</dbReference>